<feature type="region of interest" description="Disordered" evidence="8">
    <location>
        <begin position="806"/>
        <end position="842"/>
    </location>
</feature>
<keyword evidence="6" id="KW-0326">Glycosidase</keyword>
<evidence type="ECO:0000256" key="6">
    <source>
        <dbReference type="ARBA" id="ARBA00023295"/>
    </source>
</evidence>
<dbReference type="Proteomes" id="UP000594260">
    <property type="component" value="Unplaced"/>
</dbReference>
<dbReference type="FunFam" id="1.10.530.10:FF:000001">
    <property type="entry name" value="Lysozyme C"/>
    <property type="match status" value="1"/>
</dbReference>
<dbReference type="Gene3D" id="1.10.530.10">
    <property type="match status" value="1"/>
</dbReference>
<evidence type="ECO:0000256" key="7">
    <source>
        <dbReference type="RuleBase" id="RU004440"/>
    </source>
</evidence>
<evidence type="ECO:0000256" key="4">
    <source>
        <dbReference type="ARBA" id="ARBA00022638"/>
    </source>
</evidence>
<dbReference type="SMART" id="SM00263">
    <property type="entry name" value="LYZ1"/>
    <property type="match status" value="1"/>
</dbReference>
<keyword evidence="5" id="KW-1015">Disulfide bond</keyword>
<sequence>MTQQRGKVTKIVAFVIIPLVILSVIKVDAREFSKCEFAREIRKYFPEEEVAAWTCIAQYESGFKTDAINLSNLDGSSDHGIFQINDRYWCGSRTGTNTCKVECDALRRDDITASIRCAQIVKDKQGFTAWAVWPKCKGQIVSYLGDCDKSAFRSPPSIVFDIQVHPTNRGPGFNRTRTTSSLKSYQFKDIRGPVSDMHFIGIRNLNLTSIGAMGFLGAPYSNSFYASELENYLVNRTMQHRETTNITSALEGPGKIVPLQYRPSLIRFGGMNFLGGTPYYSASLMTPKKAVMYQPSGLTRFGGMNFLGAFFVNTNQVHLQSRNYKGAIQNKNDVIGFSGGISYKPNSFSFSRGFDLINASIQRPKSTLARTSLTVSPRPRLLSSNDHLGPQNNRILAPIEGTLSSSRAGFLGPRLNPLKNKSKALFSLQTTSAPRIRPLQHFAEGSLLRQLPFRATLPNIFVSRQSNDKGIFFAPQKFTVKPSPGNNSDVAGDFVSFQGTGSTIRFGLPGRTKFGILPSSSFRTPPQPMLPRAHPRPITATASAGSPVPVLSPAVGSVFPISSSKFARKTFIKHKPKPSNIQSNLSERSKFVRTNRLLPSTTLPHTQLNGPETSYSSGATFFSIGSPPSPNKLRPAFLPSGAFRPPVVAQGRTALSQKISPFGGLRPLSPQRPNNLLANLNVANSQQLYQAPSLRPAFAQAVLTRPASLLNSPSGYQAEPGFKKPLKGQRKRVSYGYQPLLPTSSSFRGRSLEDINQEGPDFTSQISFTRPSPRFGVGGTPFPLVSSDRRSFIIGSKSGRQVQVPGARTVESSSSSGSDAFVGSHPTYSRIHESTRRHTPSSYGGISFVLSNGVVTMVKHYG</sequence>
<dbReference type="RefSeq" id="XP_022671739.1">
    <property type="nucleotide sequence ID" value="XM_022816004.1"/>
</dbReference>
<dbReference type="PANTHER" id="PTHR11407">
    <property type="entry name" value="LYSOZYME C"/>
    <property type="match status" value="1"/>
</dbReference>
<evidence type="ECO:0000256" key="2">
    <source>
        <dbReference type="ARBA" id="ARBA00010859"/>
    </source>
</evidence>
<organism evidence="10 11">
    <name type="scientific">Varroa destructor</name>
    <name type="common">Honeybee mite</name>
    <dbReference type="NCBI Taxonomy" id="109461"/>
    <lineage>
        <taxon>Eukaryota</taxon>
        <taxon>Metazoa</taxon>
        <taxon>Ecdysozoa</taxon>
        <taxon>Arthropoda</taxon>
        <taxon>Chelicerata</taxon>
        <taxon>Arachnida</taxon>
        <taxon>Acari</taxon>
        <taxon>Parasitiformes</taxon>
        <taxon>Mesostigmata</taxon>
        <taxon>Gamasina</taxon>
        <taxon>Dermanyssoidea</taxon>
        <taxon>Varroidae</taxon>
        <taxon>Varroa</taxon>
    </lineage>
</organism>
<dbReference type="SUPFAM" id="SSF53955">
    <property type="entry name" value="Lysozyme-like"/>
    <property type="match status" value="1"/>
</dbReference>
<dbReference type="InterPro" id="IPR001916">
    <property type="entry name" value="Glyco_hydro_22"/>
</dbReference>
<dbReference type="GO" id="GO:0031640">
    <property type="term" value="P:killing of cells of another organism"/>
    <property type="evidence" value="ECO:0007669"/>
    <property type="project" value="UniProtKB-KW"/>
</dbReference>
<dbReference type="PANTHER" id="PTHR11407:SF63">
    <property type="entry name" value="LYSOZYME C"/>
    <property type="match status" value="1"/>
</dbReference>
<evidence type="ECO:0000313" key="10">
    <source>
        <dbReference type="EnsemblMetazoa" id="XP_022671741"/>
    </source>
</evidence>
<evidence type="ECO:0000256" key="5">
    <source>
        <dbReference type="ARBA" id="ARBA00023157"/>
    </source>
</evidence>
<accession>A0A7M7KZC9</accession>
<dbReference type="InParanoid" id="A0A7M7KZC9"/>
<keyword evidence="11" id="KW-1185">Reference proteome</keyword>
<dbReference type="AlphaFoldDB" id="A0A7M7KZC9"/>
<dbReference type="EnsemblMetazoa" id="XM_022816005">
    <property type="protein sequence ID" value="XP_022671740"/>
    <property type="gene ID" value="LOC111254787"/>
</dbReference>
<dbReference type="EnsemblMetazoa" id="XM_022816006">
    <property type="protein sequence ID" value="XP_022671741"/>
    <property type="gene ID" value="LOC111254787"/>
</dbReference>
<dbReference type="RefSeq" id="XP_022671740.1">
    <property type="nucleotide sequence ID" value="XM_022816005.1"/>
</dbReference>
<dbReference type="Pfam" id="PF00062">
    <property type="entry name" value="Lys"/>
    <property type="match status" value="1"/>
</dbReference>
<dbReference type="InterPro" id="IPR019799">
    <property type="entry name" value="Glyco_hydro_22_CS"/>
</dbReference>
<evidence type="ECO:0000256" key="1">
    <source>
        <dbReference type="ARBA" id="ARBA00000632"/>
    </source>
</evidence>
<evidence type="ECO:0000256" key="8">
    <source>
        <dbReference type="SAM" id="MobiDB-lite"/>
    </source>
</evidence>
<dbReference type="GO" id="GO:0042742">
    <property type="term" value="P:defense response to bacterium"/>
    <property type="evidence" value="ECO:0007669"/>
    <property type="project" value="UniProtKB-KW"/>
</dbReference>
<dbReference type="InterPro" id="IPR023346">
    <property type="entry name" value="Lysozyme-like_dom_sf"/>
</dbReference>
<comment type="catalytic activity">
    <reaction evidence="1">
        <text>Hydrolysis of (1-&gt;4)-beta-linkages between N-acetylmuramic acid and N-acetyl-D-glucosamine residues in a peptidoglycan and between N-acetyl-D-glucosamine residues in chitodextrins.</text>
        <dbReference type="EC" id="3.2.1.17"/>
    </reaction>
</comment>
<dbReference type="KEGG" id="vde:111254787"/>
<dbReference type="GO" id="GO:0003796">
    <property type="term" value="F:lysozyme activity"/>
    <property type="evidence" value="ECO:0007669"/>
    <property type="project" value="UniProtKB-EC"/>
</dbReference>
<evidence type="ECO:0000259" key="9">
    <source>
        <dbReference type="PROSITE" id="PS00128"/>
    </source>
</evidence>
<dbReference type="PROSITE" id="PS51348">
    <property type="entry name" value="GLYCOSYL_HYDROL_F22_2"/>
    <property type="match status" value="1"/>
</dbReference>
<dbReference type="OrthoDB" id="17373at2759"/>
<dbReference type="RefSeq" id="XP_022671741.1">
    <property type="nucleotide sequence ID" value="XM_022816006.1"/>
</dbReference>
<name>A0A7M7KZC9_VARDE</name>
<keyword evidence="6" id="KW-0378">Hydrolase</keyword>
<dbReference type="EC" id="3.2.1.17" evidence="3"/>
<comment type="similarity">
    <text evidence="2 7">Belongs to the glycosyl hydrolase 22 family.</text>
</comment>
<dbReference type="GeneID" id="111254787"/>
<dbReference type="PROSITE" id="PS00128">
    <property type="entry name" value="GLYCOSYL_HYDROL_F22_1"/>
    <property type="match status" value="1"/>
</dbReference>
<keyword evidence="4" id="KW-0081">Bacteriolytic enzyme</keyword>
<evidence type="ECO:0000313" key="11">
    <source>
        <dbReference type="Proteomes" id="UP000594260"/>
    </source>
</evidence>
<proteinExistence type="inferred from homology"/>
<protein>
    <recommendedName>
        <fullName evidence="3">lysozyme</fullName>
        <ecNumber evidence="3">3.2.1.17</ecNumber>
    </recommendedName>
</protein>
<dbReference type="PRINTS" id="PR00135">
    <property type="entry name" value="LYZLACT"/>
</dbReference>
<feature type="domain" description="Glycosyl hydrolases family 22 (GH22)" evidence="9">
    <location>
        <begin position="99"/>
        <end position="117"/>
    </location>
</feature>
<keyword evidence="4" id="KW-0929">Antimicrobial</keyword>
<dbReference type="EnsemblMetazoa" id="XM_022816004">
    <property type="protein sequence ID" value="XP_022671739"/>
    <property type="gene ID" value="LOC111254787"/>
</dbReference>
<reference evidence="10" key="1">
    <citation type="submission" date="2021-01" db="UniProtKB">
        <authorList>
            <consortium name="EnsemblMetazoa"/>
        </authorList>
    </citation>
    <scope>IDENTIFICATION</scope>
</reference>
<dbReference type="CDD" id="cd16899">
    <property type="entry name" value="LYZ_C_invert"/>
    <property type="match status" value="1"/>
</dbReference>
<evidence type="ECO:0000256" key="3">
    <source>
        <dbReference type="ARBA" id="ARBA00012732"/>
    </source>
</evidence>